<evidence type="ECO:0000256" key="2">
    <source>
        <dbReference type="ARBA" id="ARBA00013064"/>
    </source>
</evidence>
<comment type="similarity">
    <text evidence="1">Belongs to the metallo-dependent hydrolases superfamily. CpsB/CapC family.</text>
</comment>
<dbReference type="SUPFAM" id="SSF89550">
    <property type="entry name" value="PHP domain-like"/>
    <property type="match status" value="1"/>
</dbReference>
<comment type="catalytic activity">
    <reaction evidence="4">
        <text>O-phospho-L-tyrosyl-[protein] + H2O = L-tyrosyl-[protein] + phosphate</text>
        <dbReference type="Rhea" id="RHEA:10684"/>
        <dbReference type="Rhea" id="RHEA-COMP:10136"/>
        <dbReference type="Rhea" id="RHEA-COMP:20101"/>
        <dbReference type="ChEBI" id="CHEBI:15377"/>
        <dbReference type="ChEBI" id="CHEBI:43474"/>
        <dbReference type="ChEBI" id="CHEBI:46858"/>
        <dbReference type="ChEBI" id="CHEBI:61978"/>
        <dbReference type="EC" id="3.1.3.48"/>
    </reaction>
</comment>
<evidence type="ECO:0000256" key="4">
    <source>
        <dbReference type="ARBA" id="ARBA00051722"/>
    </source>
</evidence>
<dbReference type="InterPro" id="IPR016667">
    <property type="entry name" value="Caps_polysacc_synth_CpsB/CapC"/>
</dbReference>
<name>A0ABN1L2E9_9GAMM</name>
<dbReference type="PANTHER" id="PTHR39181">
    <property type="entry name" value="TYROSINE-PROTEIN PHOSPHATASE YWQE"/>
    <property type="match status" value="1"/>
</dbReference>
<keyword evidence="3" id="KW-0378">Hydrolase</keyword>
<evidence type="ECO:0000256" key="1">
    <source>
        <dbReference type="ARBA" id="ARBA00005750"/>
    </source>
</evidence>
<reference evidence="5 6" key="1">
    <citation type="journal article" date="2019" name="Int. J. Syst. Evol. Microbiol.">
        <title>The Global Catalogue of Microorganisms (GCM) 10K type strain sequencing project: providing services to taxonomists for standard genome sequencing and annotation.</title>
        <authorList>
            <consortium name="The Broad Institute Genomics Platform"/>
            <consortium name="The Broad Institute Genome Sequencing Center for Infectious Disease"/>
            <person name="Wu L."/>
            <person name="Ma J."/>
        </authorList>
    </citation>
    <scope>NUCLEOTIDE SEQUENCE [LARGE SCALE GENOMIC DNA]</scope>
    <source>
        <strain evidence="5 6">JCM 15608</strain>
    </source>
</reference>
<comment type="caution">
    <text evidence="5">The sequence shown here is derived from an EMBL/GenBank/DDBJ whole genome shotgun (WGS) entry which is preliminary data.</text>
</comment>
<proteinExistence type="inferred from homology"/>
<dbReference type="Pfam" id="PF19567">
    <property type="entry name" value="CpsB_CapC"/>
    <property type="match status" value="1"/>
</dbReference>
<dbReference type="InterPro" id="IPR016195">
    <property type="entry name" value="Pol/histidinol_Pase-like"/>
</dbReference>
<evidence type="ECO:0000313" key="6">
    <source>
        <dbReference type="Proteomes" id="UP001500021"/>
    </source>
</evidence>
<dbReference type="PIRSF" id="PIRSF016557">
    <property type="entry name" value="Caps_synth_CpsB"/>
    <property type="match status" value="1"/>
</dbReference>
<dbReference type="EMBL" id="BAAAFA010000001">
    <property type="protein sequence ID" value="GAA0810268.1"/>
    <property type="molecule type" value="Genomic_DNA"/>
</dbReference>
<dbReference type="EC" id="3.1.3.48" evidence="2"/>
<evidence type="ECO:0000313" key="5">
    <source>
        <dbReference type="EMBL" id="GAA0810268.1"/>
    </source>
</evidence>
<evidence type="ECO:0000256" key="3">
    <source>
        <dbReference type="ARBA" id="ARBA00022801"/>
    </source>
</evidence>
<sequence>MIDLHCHILAGIDDGAQHIDESIALLHAAINDGITHAVCTPHIQFGRFDNTINTIEQVFNQLQQQVHAEALAIKIAFAAEVRICPEIMLLAKQNKLPFIGQWQGKNVLLLELPHSHIPAGTEQLIKWLNNNNIIPMIAHPERNRDIIADITKLSRIPTSSCLYQITAASLCGDFGEAPQKIAEQLLREDKVTIIATDTHNLKRRPPKLTAAKLIAEQLIGAEVAQRLVYDTPKLISESKFN</sequence>
<organism evidence="5 6">
    <name type="scientific">Colwellia asteriadis</name>
    <dbReference type="NCBI Taxonomy" id="517723"/>
    <lineage>
        <taxon>Bacteria</taxon>
        <taxon>Pseudomonadati</taxon>
        <taxon>Pseudomonadota</taxon>
        <taxon>Gammaproteobacteria</taxon>
        <taxon>Alteromonadales</taxon>
        <taxon>Colwelliaceae</taxon>
        <taxon>Colwellia</taxon>
    </lineage>
</organism>
<keyword evidence="6" id="KW-1185">Reference proteome</keyword>
<accession>A0ABN1L2E9</accession>
<dbReference type="Gene3D" id="3.20.20.140">
    <property type="entry name" value="Metal-dependent hydrolases"/>
    <property type="match status" value="1"/>
</dbReference>
<gene>
    <name evidence="5" type="ORF">GCM10009111_00870</name>
</gene>
<dbReference type="Proteomes" id="UP001500021">
    <property type="component" value="Unassembled WGS sequence"/>
</dbReference>
<dbReference type="PANTHER" id="PTHR39181:SF1">
    <property type="entry name" value="TYROSINE-PROTEIN PHOSPHATASE YWQE"/>
    <property type="match status" value="1"/>
</dbReference>
<protein>
    <recommendedName>
        <fullName evidence="2">protein-tyrosine-phosphatase</fullName>
        <ecNumber evidence="2">3.1.3.48</ecNumber>
    </recommendedName>
</protein>
<dbReference type="RefSeq" id="WP_343813600.1">
    <property type="nucleotide sequence ID" value="NZ_BAAAFA010000001.1"/>
</dbReference>